<dbReference type="Pfam" id="PF13404">
    <property type="entry name" value="HTH_AsnC-type"/>
    <property type="match status" value="2"/>
</dbReference>
<evidence type="ECO:0000256" key="1">
    <source>
        <dbReference type="ARBA" id="ARBA00023015"/>
    </source>
</evidence>
<evidence type="ECO:0000256" key="2">
    <source>
        <dbReference type="ARBA" id="ARBA00023125"/>
    </source>
</evidence>
<dbReference type="Pfam" id="PF01037">
    <property type="entry name" value="AsnC_trans_reg"/>
    <property type="match status" value="1"/>
</dbReference>
<accession>A0ABX0ZVB4</accession>
<dbReference type="PANTHER" id="PTHR30154:SF34">
    <property type="entry name" value="TRANSCRIPTIONAL REGULATOR AZLB"/>
    <property type="match status" value="1"/>
</dbReference>
<reference evidence="5 6" key="1">
    <citation type="submission" date="2020-03" db="EMBL/GenBank/DDBJ databases">
        <title>WGS of actinomycetes isolated from Thailand.</title>
        <authorList>
            <person name="Thawai C."/>
        </authorList>
    </citation>
    <scope>NUCLEOTIDE SEQUENCE [LARGE SCALE GENOMIC DNA]</scope>
    <source>
        <strain evidence="5 6">PRB2-1</strain>
    </source>
</reference>
<dbReference type="PROSITE" id="PS50956">
    <property type="entry name" value="HTH_ASNC_2"/>
    <property type="match status" value="1"/>
</dbReference>
<evidence type="ECO:0000313" key="6">
    <source>
        <dbReference type="Proteomes" id="UP000734511"/>
    </source>
</evidence>
<dbReference type="InterPro" id="IPR011008">
    <property type="entry name" value="Dimeric_a/b-barrel"/>
</dbReference>
<dbReference type="RefSeq" id="WP_167986804.1">
    <property type="nucleotide sequence ID" value="NZ_JAATEJ010000037.1"/>
</dbReference>
<dbReference type="Gene3D" id="3.30.70.920">
    <property type="match status" value="1"/>
</dbReference>
<name>A0ABX0ZVB4_9ACTN</name>
<keyword evidence="1" id="KW-0805">Transcription regulation</keyword>
<dbReference type="SUPFAM" id="SSF54909">
    <property type="entry name" value="Dimeric alpha+beta barrel"/>
    <property type="match status" value="1"/>
</dbReference>
<comment type="caution">
    <text evidence="5">The sequence shown here is derived from an EMBL/GenBank/DDBJ whole genome shotgun (WGS) entry which is preliminary data.</text>
</comment>
<dbReference type="InterPro" id="IPR019888">
    <property type="entry name" value="Tscrpt_reg_AsnC-like"/>
</dbReference>
<dbReference type="CDD" id="cd00090">
    <property type="entry name" value="HTH_ARSR"/>
    <property type="match status" value="1"/>
</dbReference>
<dbReference type="Gene3D" id="1.10.10.10">
    <property type="entry name" value="Winged helix-like DNA-binding domain superfamily/Winged helix DNA-binding domain"/>
    <property type="match status" value="2"/>
</dbReference>
<evidence type="ECO:0000256" key="3">
    <source>
        <dbReference type="ARBA" id="ARBA00023163"/>
    </source>
</evidence>
<organism evidence="5 6">
    <name type="scientific">Actinacidiphila epipremni</name>
    <dbReference type="NCBI Taxonomy" id="2053013"/>
    <lineage>
        <taxon>Bacteria</taxon>
        <taxon>Bacillati</taxon>
        <taxon>Actinomycetota</taxon>
        <taxon>Actinomycetes</taxon>
        <taxon>Kitasatosporales</taxon>
        <taxon>Streptomycetaceae</taxon>
        <taxon>Actinacidiphila</taxon>
    </lineage>
</organism>
<gene>
    <name evidence="5" type="ORF">HCN08_31900</name>
</gene>
<dbReference type="Proteomes" id="UP000734511">
    <property type="component" value="Unassembled WGS sequence"/>
</dbReference>
<sequence length="345" mass="36597">MDRGTADDGTPGGLDALDARLLHALQVDGRAPFARIAEVLGAGDRTLARRWARLRAAGLARVVGVTAGEAVGTAEWLVRLRVPPAHCVAVARALAARADTAWVTVGAGGTEVLSVFRVPEGRVAPLAALGAYGPVAGAEAYRVLHPVMGGRRWRGRTSALTPEEVAALRPAGDGEPSPYRGGLSDLDRGLLQALASDGRAVYPDLARRLGWSQSAVRRRLEVLRGSGAVRFDVETDPRLFGATVQCLLWLGTFPARTASVAQALSADPEVAFVATVTGAHNVFAIAVCRDIAALHTYLTVRVPALEGVQRLETTPIDAYTKREAPLRDAGRGRPRYRVERPSESC</sequence>
<dbReference type="InterPro" id="IPR000485">
    <property type="entry name" value="AsnC-type_HTH_dom"/>
</dbReference>
<proteinExistence type="predicted"/>
<dbReference type="SMART" id="SM00344">
    <property type="entry name" value="HTH_ASNC"/>
    <property type="match status" value="1"/>
</dbReference>
<keyword evidence="2" id="KW-0238">DNA-binding</keyword>
<dbReference type="EMBL" id="JAATEJ010000037">
    <property type="protein sequence ID" value="NJP47975.1"/>
    <property type="molecule type" value="Genomic_DNA"/>
</dbReference>
<protein>
    <submittedName>
        <fullName evidence="5">AsnC family transcriptional regulator</fullName>
    </submittedName>
</protein>
<dbReference type="PANTHER" id="PTHR30154">
    <property type="entry name" value="LEUCINE-RESPONSIVE REGULATORY PROTEIN"/>
    <property type="match status" value="1"/>
</dbReference>
<feature type="domain" description="HTH asnC-type" evidence="4">
    <location>
        <begin position="183"/>
        <end position="243"/>
    </location>
</feature>
<dbReference type="SUPFAM" id="SSF46785">
    <property type="entry name" value="Winged helix' DNA-binding domain"/>
    <property type="match status" value="2"/>
</dbReference>
<evidence type="ECO:0000259" key="4">
    <source>
        <dbReference type="PROSITE" id="PS50956"/>
    </source>
</evidence>
<evidence type="ECO:0000313" key="5">
    <source>
        <dbReference type="EMBL" id="NJP47975.1"/>
    </source>
</evidence>
<keyword evidence="6" id="KW-1185">Reference proteome</keyword>
<dbReference type="InterPro" id="IPR036388">
    <property type="entry name" value="WH-like_DNA-bd_sf"/>
</dbReference>
<dbReference type="InterPro" id="IPR011991">
    <property type="entry name" value="ArsR-like_HTH"/>
</dbReference>
<dbReference type="InterPro" id="IPR019887">
    <property type="entry name" value="Tscrpt_reg_AsnC/Lrp_C"/>
</dbReference>
<dbReference type="PRINTS" id="PR00033">
    <property type="entry name" value="HTHASNC"/>
</dbReference>
<dbReference type="InterPro" id="IPR036390">
    <property type="entry name" value="WH_DNA-bd_sf"/>
</dbReference>
<keyword evidence="3" id="KW-0804">Transcription</keyword>